<name>A0A0A9CQI7_ARUDO</name>
<accession>A0A0A9CQI7</accession>
<protein>
    <submittedName>
        <fullName evidence="1">Uncharacterized protein</fullName>
    </submittedName>
</protein>
<organism evidence="1">
    <name type="scientific">Arundo donax</name>
    <name type="common">Giant reed</name>
    <name type="synonym">Donax arundinaceus</name>
    <dbReference type="NCBI Taxonomy" id="35708"/>
    <lineage>
        <taxon>Eukaryota</taxon>
        <taxon>Viridiplantae</taxon>
        <taxon>Streptophyta</taxon>
        <taxon>Embryophyta</taxon>
        <taxon>Tracheophyta</taxon>
        <taxon>Spermatophyta</taxon>
        <taxon>Magnoliopsida</taxon>
        <taxon>Liliopsida</taxon>
        <taxon>Poales</taxon>
        <taxon>Poaceae</taxon>
        <taxon>PACMAD clade</taxon>
        <taxon>Arundinoideae</taxon>
        <taxon>Arundineae</taxon>
        <taxon>Arundo</taxon>
    </lineage>
</organism>
<proteinExistence type="predicted"/>
<evidence type="ECO:0000313" key="1">
    <source>
        <dbReference type="EMBL" id="JAD73767.1"/>
    </source>
</evidence>
<reference evidence="1" key="2">
    <citation type="journal article" date="2015" name="Data Brief">
        <title>Shoot transcriptome of the giant reed, Arundo donax.</title>
        <authorList>
            <person name="Barrero R.A."/>
            <person name="Guerrero F.D."/>
            <person name="Moolhuijzen P."/>
            <person name="Goolsby J.A."/>
            <person name="Tidwell J."/>
            <person name="Bellgard S.E."/>
            <person name="Bellgard M.I."/>
        </authorList>
    </citation>
    <scope>NUCLEOTIDE SEQUENCE</scope>
    <source>
        <tissue evidence="1">Shoot tissue taken approximately 20 cm above the soil surface</tissue>
    </source>
</reference>
<reference evidence="1" key="1">
    <citation type="submission" date="2014-09" db="EMBL/GenBank/DDBJ databases">
        <authorList>
            <person name="Magalhaes I.L.F."/>
            <person name="Oliveira U."/>
            <person name="Santos F.R."/>
            <person name="Vidigal T.H.D.A."/>
            <person name="Brescovit A.D."/>
            <person name="Santos A.J."/>
        </authorList>
    </citation>
    <scope>NUCLEOTIDE SEQUENCE</scope>
    <source>
        <tissue evidence="1">Shoot tissue taken approximately 20 cm above the soil surface</tissue>
    </source>
</reference>
<dbReference type="EMBL" id="GBRH01224128">
    <property type="protein sequence ID" value="JAD73767.1"/>
    <property type="molecule type" value="Transcribed_RNA"/>
</dbReference>
<sequence length="15" mass="1744">MVCLSLCFICTFCFN</sequence>